<evidence type="ECO:0000259" key="1">
    <source>
        <dbReference type="PROSITE" id="PS50181"/>
    </source>
</evidence>
<keyword evidence="3" id="KW-1185">Reference proteome</keyword>
<dbReference type="InParanoid" id="E3MYZ0"/>
<dbReference type="PANTHER" id="PTHR21503">
    <property type="entry name" value="F-BOX-CONTAINING HYPOTHETICAL PROTEIN C.ELEGANS"/>
    <property type="match status" value="1"/>
</dbReference>
<evidence type="ECO:0000313" key="3">
    <source>
        <dbReference type="Proteomes" id="UP000008281"/>
    </source>
</evidence>
<dbReference type="PROSITE" id="PS50181">
    <property type="entry name" value="FBOX"/>
    <property type="match status" value="1"/>
</dbReference>
<dbReference type="HOGENOM" id="CLU_875053_0_0_1"/>
<dbReference type="FunCoup" id="E3MYZ0">
    <property type="interactions" value="549"/>
</dbReference>
<accession>E3MYZ0</accession>
<proteinExistence type="predicted"/>
<protein>
    <recommendedName>
        <fullName evidence="1">F-box domain-containing protein</fullName>
    </recommendedName>
</protein>
<dbReference type="Proteomes" id="UP000008281">
    <property type="component" value="Unassembled WGS sequence"/>
</dbReference>
<dbReference type="EMBL" id="DS268498">
    <property type="protein sequence ID" value="EFP12245.1"/>
    <property type="molecule type" value="Genomic_DNA"/>
</dbReference>
<reference evidence="2" key="1">
    <citation type="submission" date="2007-07" db="EMBL/GenBank/DDBJ databases">
        <title>PCAP assembly of the Caenorhabditis remanei genome.</title>
        <authorList>
            <consortium name="The Caenorhabditis remanei Sequencing Consortium"/>
            <person name="Wilson R.K."/>
        </authorList>
    </citation>
    <scope>NUCLEOTIDE SEQUENCE [LARGE SCALE GENOMIC DNA]</scope>
    <source>
        <strain evidence="2">PB4641</strain>
    </source>
</reference>
<dbReference type="AlphaFoldDB" id="E3MYZ0"/>
<gene>
    <name evidence="2" type="ORF">CRE_04200</name>
</gene>
<dbReference type="InterPro" id="IPR001810">
    <property type="entry name" value="F-box_dom"/>
</dbReference>
<dbReference type="PANTHER" id="PTHR21503:SF8">
    <property type="entry name" value="F-BOX ASSOCIATED DOMAIN-CONTAINING PROTEIN-RELATED"/>
    <property type="match status" value="1"/>
</dbReference>
<sequence length="304" mass="35173">MSEVSKPLPLFRLPTVLLRKISGYMHLREILLISLTSKKSAYIIQALLPPISFEMQLSLYSHIYIALGNKDSWDPVVFKAQHSGSFSYRGDEKELEKVVKFLLSHFALVFNPTMQEVSFDEGCSQKLMISVLKHVKRVNRVAATEIGEISISPENYKYILDEFREIPRLALNCKVASDFRYRTDRHLFKVEDFIVDDGHWMHLEDFTNCKMVTVNIENHMYPNISVMLRTFIEKWIDSADWRLEQLEVCSYLAPINLSEVLVGVEYSTVELNEQSETIEITKKSDGRKATVKCGEISFEFKVID</sequence>
<evidence type="ECO:0000313" key="2">
    <source>
        <dbReference type="EMBL" id="EFP12245.1"/>
    </source>
</evidence>
<dbReference type="Pfam" id="PF00646">
    <property type="entry name" value="F-box"/>
    <property type="match status" value="1"/>
</dbReference>
<organism evidence="3">
    <name type="scientific">Caenorhabditis remanei</name>
    <name type="common">Caenorhabditis vulgaris</name>
    <dbReference type="NCBI Taxonomy" id="31234"/>
    <lineage>
        <taxon>Eukaryota</taxon>
        <taxon>Metazoa</taxon>
        <taxon>Ecdysozoa</taxon>
        <taxon>Nematoda</taxon>
        <taxon>Chromadorea</taxon>
        <taxon>Rhabditida</taxon>
        <taxon>Rhabditina</taxon>
        <taxon>Rhabditomorpha</taxon>
        <taxon>Rhabditoidea</taxon>
        <taxon>Rhabditidae</taxon>
        <taxon>Peloderinae</taxon>
        <taxon>Caenorhabditis</taxon>
    </lineage>
</organism>
<name>E3MYZ0_CAERE</name>
<feature type="domain" description="F-box" evidence="1">
    <location>
        <begin position="7"/>
        <end position="63"/>
    </location>
</feature>